<evidence type="ECO:0000313" key="8">
    <source>
        <dbReference type="Proteomes" id="UP000390335"/>
    </source>
</evidence>
<dbReference type="Gene3D" id="1.20.1250.20">
    <property type="entry name" value="MFS general substrate transporter like domains"/>
    <property type="match status" value="2"/>
</dbReference>
<evidence type="ECO:0000256" key="4">
    <source>
        <dbReference type="ARBA" id="ARBA00023136"/>
    </source>
</evidence>
<evidence type="ECO:0000256" key="5">
    <source>
        <dbReference type="SAM" id="Phobius"/>
    </source>
</evidence>
<feature type="transmembrane region" description="Helical" evidence="5">
    <location>
        <begin position="77"/>
        <end position="95"/>
    </location>
</feature>
<feature type="transmembrane region" description="Helical" evidence="5">
    <location>
        <begin position="270"/>
        <end position="287"/>
    </location>
</feature>
<feature type="transmembrane region" description="Helical" evidence="5">
    <location>
        <begin position="203"/>
        <end position="222"/>
    </location>
</feature>
<feature type="transmembrane region" description="Helical" evidence="5">
    <location>
        <begin position="163"/>
        <end position="182"/>
    </location>
</feature>
<dbReference type="InterPro" id="IPR011701">
    <property type="entry name" value="MFS"/>
</dbReference>
<dbReference type="EMBL" id="BLAJ01000001">
    <property type="protein sequence ID" value="GES48034.1"/>
    <property type="molecule type" value="Genomic_DNA"/>
</dbReference>
<feature type="transmembrane region" description="Helical" evidence="5">
    <location>
        <begin position="13"/>
        <end position="33"/>
    </location>
</feature>
<dbReference type="Proteomes" id="UP000390335">
    <property type="component" value="Unassembled WGS sequence"/>
</dbReference>
<accession>A0ABQ0YXR9</accession>
<feature type="domain" description="Major facilitator superfamily (MFS) profile" evidence="6">
    <location>
        <begin position="11"/>
        <end position="381"/>
    </location>
</feature>
<feature type="transmembrane region" description="Helical" evidence="5">
    <location>
        <begin position="325"/>
        <end position="346"/>
    </location>
</feature>
<dbReference type="CDD" id="cd17393">
    <property type="entry name" value="MFS_MosC_like"/>
    <property type="match status" value="1"/>
</dbReference>
<evidence type="ECO:0000256" key="1">
    <source>
        <dbReference type="ARBA" id="ARBA00004141"/>
    </source>
</evidence>
<keyword evidence="8" id="KW-1185">Reference proteome</keyword>
<dbReference type="InterPro" id="IPR051788">
    <property type="entry name" value="MFS_Transporter"/>
</dbReference>
<comment type="subcellular location">
    <subcellularLocation>
        <location evidence="1">Membrane</location>
        <topology evidence="1">Multi-pass membrane protein</topology>
    </subcellularLocation>
</comment>
<keyword evidence="4 5" id="KW-0472">Membrane</keyword>
<dbReference type="InterPro" id="IPR036259">
    <property type="entry name" value="MFS_trans_sf"/>
</dbReference>
<dbReference type="PANTHER" id="PTHR23514:SF13">
    <property type="entry name" value="INNER MEMBRANE PROTEIN YBJJ"/>
    <property type="match status" value="1"/>
</dbReference>
<evidence type="ECO:0000256" key="2">
    <source>
        <dbReference type="ARBA" id="ARBA00022692"/>
    </source>
</evidence>
<evidence type="ECO:0000313" key="7">
    <source>
        <dbReference type="EMBL" id="GES48034.1"/>
    </source>
</evidence>
<sequence length="398" mass="40645">MTMQSTDRPETRLATRLAFLVGGFALACWAPLVPFAKDRLGVDDGVLGMLLLCLGLGSVAAMLAAGMLSARYGSKPIIIAGGLGLALLLPALAIASTPFTLGLALAAFGACLGSLDVAMNIHAVEVEKGADRPLMSGFHALFSIGGFIGSLLVTLLLSAKAGPLAATLLSSAVMVIAMIIAWPRLLRTVPAEDAPLFVMPRGVVLLLAALAAITFLVEGAILDWSALLLTTQGQVDTSHGGLGYMLFAIAMTVGRLSGDAITARVGDRAIMLWGGVIAVVGFGVLLLSPIAILAMSGFLLIGLGASNIVPVLFRKGGSQKVMPAGLAVAAITMTGYAGVLVGPAGVGFAADHLGLPGAFWMLAALLCVAPLCASIVTRNHEQAQGETDADRSYRSMDA</sequence>
<dbReference type="PROSITE" id="PS50850">
    <property type="entry name" value="MFS"/>
    <property type="match status" value="1"/>
</dbReference>
<dbReference type="InterPro" id="IPR020846">
    <property type="entry name" value="MFS_dom"/>
</dbReference>
<dbReference type="PANTHER" id="PTHR23514">
    <property type="entry name" value="BYPASS OF STOP CODON PROTEIN 6"/>
    <property type="match status" value="1"/>
</dbReference>
<organism evidence="7 8">
    <name type="scientific">Rhizobium dioscoreae</name>
    <dbReference type="NCBI Taxonomy" id="2653122"/>
    <lineage>
        <taxon>Bacteria</taxon>
        <taxon>Pseudomonadati</taxon>
        <taxon>Pseudomonadota</taxon>
        <taxon>Alphaproteobacteria</taxon>
        <taxon>Hyphomicrobiales</taxon>
        <taxon>Rhizobiaceae</taxon>
        <taxon>Rhizobium/Agrobacterium group</taxon>
        <taxon>Rhizobium</taxon>
    </lineage>
</organism>
<name>A0ABQ0YXR9_9HYPH</name>
<feature type="transmembrane region" description="Helical" evidence="5">
    <location>
        <begin position="136"/>
        <end position="157"/>
    </location>
</feature>
<feature type="transmembrane region" description="Helical" evidence="5">
    <location>
        <begin position="242"/>
        <end position="258"/>
    </location>
</feature>
<evidence type="ECO:0000259" key="6">
    <source>
        <dbReference type="PROSITE" id="PS50850"/>
    </source>
</evidence>
<comment type="caution">
    <text evidence="7">The sequence shown here is derived from an EMBL/GenBank/DDBJ whole genome shotgun (WGS) entry which is preliminary data.</text>
</comment>
<gene>
    <name evidence="7" type="ORF">RsS93_06480</name>
</gene>
<keyword evidence="2 5" id="KW-0812">Transmembrane</keyword>
<feature type="transmembrane region" description="Helical" evidence="5">
    <location>
        <begin position="358"/>
        <end position="376"/>
    </location>
</feature>
<evidence type="ECO:0000256" key="3">
    <source>
        <dbReference type="ARBA" id="ARBA00022989"/>
    </source>
</evidence>
<feature type="transmembrane region" description="Helical" evidence="5">
    <location>
        <begin position="45"/>
        <end position="65"/>
    </location>
</feature>
<feature type="transmembrane region" description="Helical" evidence="5">
    <location>
        <begin position="101"/>
        <end position="124"/>
    </location>
</feature>
<protein>
    <submittedName>
        <fullName evidence="7">MFS transporter</fullName>
    </submittedName>
</protein>
<proteinExistence type="predicted"/>
<reference evidence="7 8" key="1">
    <citation type="journal article" date="2020" name="Genome Biol. Evol.">
        <title>Rhizobium dioscoreae sp. nov., a plant growth-promoting bacterium isolated from yam (Dioscorea species).</title>
        <authorList>
            <person name="Ouyabe M."/>
            <person name="Tanaka N."/>
            <person name="Shiwa Y."/>
            <person name="Fujita N."/>
            <person name="Kikuno H."/>
            <person name="Babil P."/>
            <person name="Shiwachi H."/>
        </authorList>
    </citation>
    <scope>NUCLEOTIDE SEQUENCE [LARGE SCALE GENOMIC DNA]</scope>
    <source>
        <strain evidence="7 8">S-93</strain>
    </source>
</reference>
<dbReference type="Pfam" id="PF07690">
    <property type="entry name" value="MFS_1"/>
    <property type="match status" value="1"/>
</dbReference>
<dbReference type="SUPFAM" id="SSF103473">
    <property type="entry name" value="MFS general substrate transporter"/>
    <property type="match status" value="1"/>
</dbReference>
<feature type="transmembrane region" description="Helical" evidence="5">
    <location>
        <begin position="293"/>
        <end position="313"/>
    </location>
</feature>
<keyword evidence="3 5" id="KW-1133">Transmembrane helix</keyword>